<organism evidence="15 16">
    <name type="scientific">Bacillus thuringiensis</name>
    <dbReference type="NCBI Taxonomy" id="1428"/>
    <lineage>
        <taxon>Bacteria</taxon>
        <taxon>Bacillati</taxon>
        <taxon>Bacillota</taxon>
        <taxon>Bacilli</taxon>
        <taxon>Bacillales</taxon>
        <taxon>Bacillaceae</taxon>
        <taxon>Bacillus</taxon>
        <taxon>Bacillus cereus group</taxon>
    </lineage>
</organism>
<evidence type="ECO:0000256" key="8">
    <source>
        <dbReference type="ARBA" id="ARBA00023306"/>
    </source>
</evidence>
<evidence type="ECO:0000256" key="10">
    <source>
        <dbReference type="HAMAP-Rule" id="MF_02019"/>
    </source>
</evidence>
<feature type="domain" description="Mur ligase N-terminal catalytic" evidence="12">
    <location>
        <begin position="26"/>
        <end position="98"/>
    </location>
</feature>
<proteinExistence type="inferred from homology"/>
<comment type="caution">
    <text evidence="15">The sequence shown here is derived from an EMBL/GenBank/DDBJ whole genome shotgun (WGS) entry which is preliminary data.</text>
</comment>
<feature type="domain" description="Mur ligase C-terminal" evidence="13">
    <location>
        <begin position="316"/>
        <end position="442"/>
    </location>
</feature>
<keyword evidence="4 10" id="KW-0547">Nucleotide-binding</keyword>
<comment type="subcellular location">
    <subcellularLocation>
        <location evidence="10 11">Cytoplasm</location>
    </subcellularLocation>
</comment>
<keyword evidence="5 10" id="KW-0067">ATP-binding</keyword>
<comment type="similarity">
    <text evidence="10">Belongs to the MurCDEF family. MurF subfamily.</text>
</comment>
<dbReference type="Gene3D" id="3.90.190.20">
    <property type="entry name" value="Mur ligase, C-terminal domain"/>
    <property type="match status" value="1"/>
</dbReference>
<gene>
    <name evidence="10" type="primary">murF</name>
    <name evidence="15" type="ORF">BM74_01420</name>
</gene>
<evidence type="ECO:0000256" key="4">
    <source>
        <dbReference type="ARBA" id="ARBA00022741"/>
    </source>
</evidence>
<keyword evidence="2 10" id="KW-0436">Ligase</keyword>
<dbReference type="Pfam" id="PF02875">
    <property type="entry name" value="Mur_ligase_C"/>
    <property type="match status" value="1"/>
</dbReference>
<dbReference type="InterPro" id="IPR000713">
    <property type="entry name" value="Mur_ligase_N"/>
</dbReference>
<dbReference type="GO" id="GO:0005524">
    <property type="term" value="F:ATP binding"/>
    <property type="evidence" value="ECO:0007669"/>
    <property type="project" value="UniProtKB-UniRule"/>
</dbReference>
<dbReference type="GO" id="GO:0005737">
    <property type="term" value="C:cytoplasm"/>
    <property type="evidence" value="ECO:0007669"/>
    <property type="project" value="UniProtKB-SubCell"/>
</dbReference>
<evidence type="ECO:0000259" key="13">
    <source>
        <dbReference type="Pfam" id="PF02875"/>
    </source>
</evidence>
<dbReference type="InterPro" id="IPR036565">
    <property type="entry name" value="Mur-like_cat_sf"/>
</dbReference>
<evidence type="ECO:0000259" key="12">
    <source>
        <dbReference type="Pfam" id="PF01225"/>
    </source>
</evidence>
<accession>A0A437SRN7</accession>
<evidence type="ECO:0000259" key="14">
    <source>
        <dbReference type="Pfam" id="PF08245"/>
    </source>
</evidence>
<evidence type="ECO:0000256" key="9">
    <source>
        <dbReference type="ARBA" id="ARBA00023316"/>
    </source>
</evidence>
<reference evidence="15 16" key="1">
    <citation type="submission" date="2018-01" db="EMBL/GenBank/DDBJ databases">
        <title>Complete genome sequence of G25-42.</title>
        <authorList>
            <person name="Zheng Z."/>
            <person name="Sun M."/>
        </authorList>
    </citation>
    <scope>NUCLEOTIDE SEQUENCE [LARGE SCALE GENOMIC DNA]</scope>
    <source>
        <strain evidence="15 16">G25-42</strain>
    </source>
</reference>
<dbReference type="PANTHER" id="PTHR43024">
    <property type="entry name" value="UDP-N-ACETYLMURAMOYL-TRIPEPTIDE--D-ALANYL-D-ALANINE LIGASE"/>
    <property type="match status" value="1"/>
</dbReference>
<dbReference type="Pfam" id="PF08245">
    <property type="entry name" value="Mur_ligase_M"/>
    <property type="match status" value="1"/>
</dbReference>
<dbReference type="GO" id="GO:0008360">
    <property type="term" value="P:regulation of cell shape"/>
    <property type="evidence" value="ECO:0007669"/>
    <property type="project" value="UniProtKB-KW"/>
</dbReference>
<keyword evidence="9 10" id="KW-0961">Cell wall biogenesis/degradation</keyword>
<keyword evidence="8 10" id="KW-0131">Cell cycle</keyword>
<evidence type="ECO:0000256" key="5">
    <source>
        <dbReference type="ARBA" id="ARBA00022840"/>
    </source>
</evidence>
<evidence type="ECO:0000256" key="2">
    <source>
        <dbReference type="ARBA" id="ARBA00022598"/>
    </source>
</evidence>
<dbReference type="EMBL" id="LDER01000032">
    <property type="protein sequence ID" value="RVU65892.1"/>
    <property type="molecule type" value="Genomic_DNA"/>
</dbReference>
<dbReference type="SUPFAM" id="SSF53244">
    <property type="entry name" value="MurD-like peptide ligases, peptide-binding domain"/>
    <property type="match status" value="1"/>
</dbReference>
<keyword evidence="7 10" id="KW-0573">Peptidoglycan synthesis</keyword>
<dbReference type="GO" id="GO:0071555">
    <property type="term" value="P:cell wall organization"/>
    <property type="evidence" value="ECO:0007669"/>
    <property type="project" value="UniProtKB-KW"/>
</dbReference>
<evidence type="ECO:0000256" key="3">
    <source>
        <dbReference type="ARBA" id="ARBA00022618"/>
    </source>
</evidence>
<dbReference type="InterPro" id="IPR005863">
    <property type="entry name" value="UDP-N-AcMur_synth"/>
</dbReference>
<name>A0A437SRN7_BACTU</name>
<comment type="pathway">
    <text evidence="10 11">Cell wall biogenesis; peptidoglycan biosynthesis.</text>
</comment>
<protein>
    <recommendedName>
        <fullName evidence="10 11">UDP-N-acetylmuramoyl-tripeptide--D-alanyl-D-alanine ligase</fullName>
        <ecNumber evidence="10 11">6.3.2.10</ecNumber>
    </recommendedName>
    <alternativeName>
        <fullName evidence="10">D-alanyl-D-alanine-adding enzyme</fullName>
    </alternativeName>
</protein>
<keyword evidence="6 10" id="KW-0133">Cell shape</keyword>
<dbReference type="InterPro" id="IPR035911">
    <property type="entry name" value="MurE/MurF_N"/>
</dbReference>
<dbReference type="EC" id="6.3.2.10" evidence="10 11"/>
<dbReference type="HAMAP" id="MF_02019">
    <property type="entry name" value="MurF"/>
    <property type="match status" value="1"/>
</dbReference>
<dbReference type="AlphaFoldDB" id="A0A437SRN7"/>
<keyword evidence="3 10" id="KW-0132">Cell division</keyword>
<dbReference type="Pfam" id="PF01225">
    <property type="entry name" value="Mur_ligase"/>
    <property type="match status" value="1"/>
</dbReference>
<sequence>MIQMNLKKLEEVINGEGLHESFHHLEIHGVCIDSKNMKEGNLFAPIIRVKDGHDYVKEAMDNGAVASLWKKSYGTPPKGVPIIFVDDTLFALQQLAHFYRRELKVKVIGITGSSGKTTVKDIISTILSTTHRVHKTKGNLNSQIGLPLTILEMKRDTEFLILEMGMSEKGQIRNLSKIAQPDVAVITMIGQSHLETLGSKEEIAKAKLEIIDGLKGNGLLLYNGDEALLLQNKNLPSINCKAFGEKYTNDLFPTNVQLDEYGIHFELNDSNIQYDVPLHGKHNILNTIVGIAVGQYYNVTAEKIQEALRQVNITHMRFQFITAKAGFTIINDAWNASPSSMKAAIETLQKLKVYNKKMIVIGDMLELGKEAETYHREIGKMLNEESIQYVFTYGELAGIVAEEARKNFETGKVQSFNNKAKLAEEVLKVVKKKDVVLLKGSRGMALEEIVQKWM</sequence>
<comment type="function">
    <text evidence="10 11">Involved in cell wall formation. Catalyzes the final step in the synthesis of UDP-N-acetylmuramoyl-pentapeptide, the precursor of murein.</text>
</comment>
<evidence type="ECO:0000313" key="15">
    <source>
        <dbReference type="EMBL" id="RVU65892.1"/>
    </source>
</evidence>
<dbReference type="UniPathway" id="UPA00219"/>
<dbReference type="NCBIfam" id="TIGR01143">
    <property type="entry name" value="murF"/>
    <property type="match status" value="1"/>
</dbReference>
<evidence type="ECO:0000256" key="1">
    <source>
        <dbReference type="ARBA" id="ARBA00022490"/>
    </source>
</evidence>
<dbReference type="SUPFAM" id="SSF53623">
    <property type="entry name" value="MurD-like peptide ligases, catalytic domain"/>
    <property type="match status" value="1"/>
</dbReference>
<evidence type="ECO:0000256" key="6">
    <source>
        <dbReference type="ARBA" id="ARBA00022960"/>
    </source>
</evidence>
<dbReference type="GO" id="GO:0051301">
    <property type="term" value="P:cell division"/>
    <property type="evidence" value="ECO:0007669"/>
    <property type="project" value="UniProtKB-KW"/>
</dbReference>
<dbReference type="PANTHER" id="PTHR43024:SF1">
    <property type="entry name" value="UDP-N-ACETYLMURAMOYL-TRIPEPTIDE--D-ALANYL-D-ALANINE LIGASE"/>
    <property type="match status" value="1"/>
</dbReference>
<comment type="catalytic activity">
    <reaction evidence="10 11">
        <text>D-alanyl-D-alanine + UDP-N-acetyl-alpha-D-muramoyl-L-alanyl-gamma-D-glutamyl-meso-2,6-diaminopimelate + ATP = UDP-N-acetyl-alpha-D-muramoyl-L-alanyl-gamma-D-glutamyl-meso-2,6-diaminopimeloyl-D-alanyl-D-alanine + ADP + phosphate + H(+)</text>
        <dbReference type="Rhea" id="RHEA:28374"/>
        <dbReference type="ChEBI" id="CHEBI:15378"/>
        <dbReference type="ChEBI" id="CHEBI:30616"/>
        <dbReference type="ChEBI" id="CHEBI:43474"/>
        <dbReference type="ChEBI" id="CHEBI:57822"/>
        <dbReference type="ChEBI" id="CHEBI:61386"/>
        <dbReference type="ChEBI" id="CHEBI:83905"/>
        <dbReference type="ChEBI" id="CHEBI:456216"/>
        <dbReference type="EC" id="6.3.2.10"/>
    </reaction>
</comment>
<dbReference type="Proteomes" id="UP000286687">
    <property type="component" value="Unassembled WGS sequence"/>
</dbReference>
<dbReference type="InterPro" id="IPR013221">
    <property type="entry name" value="Mur_ligase_cen"/>
</dbReference>
<dbReference type="SUPFAM" id="SSF63418">
    <property type="entry name" value="MurE/MurF N-terminal domain"/>
    <property type="match status" value="1"/>
</dbReference>
<dbReference type="GO" id="GO:0047480">
    <property type="term" value="F:UDP-N-acetylmuramoyl-tripeptide-D-alanyl-D-alanine ligase activity"/>
    <property type="evidence" value="ECO:0007669"/>
    <property type="project" value="UniProtKB-UniRule"/>
</dbReference>
<dbReference type="Gene3D" id="3.40.1390.10">
    <property type="entry name" value="MurE/MurF, N-terminal domain"/>
    <property type="match status" value="1"/>
</dbReference>
<feature type="domain" description="Mur ligase central" evidence="14">
    <location>
        <begin position="110"/>
        <end position="293"/>
    </location>
</feature>
<dbReference type="InterPro" id="IPR004101">
    <property type="entry name" value="Mur_ligase_C"/>
</dbReference>
<evidence type="ECO:0000256" key="11">
    <source>
        <dbReference type="RuleBase" id="RU004136"/>
    </source>
</evidence>
<evidence type="ECO:0000313" key="16">
    <source>
        <dbReference type="Proteomes" id="UP000286687"/>
    </source>
</evidence>
<dbReference type="InterPro" id="IPR036615">
    <property type="entry name" value="Mur_ligase_C_dom_sf"/>
</dbReference>
<feature type="binding site" evidence="10">
    <location>
        <begin position="112"/>
        <end position="118"/>
    </location>
    <ligand>
        <name>ATP</name>
        <dbReference type="ChEBI" id="CHEBI:30616"/>
    </ligand>
</feature>
<dbReference type="Gene3D" id="3.40.1190.10">
    <property type="entry name" value="Mur-like, catalytic domain"/>
    <property type="match status" value="1"/>
</dbReference>
<evidence type="ECO:0000256" key="7">
    <source>
        <dbReference type="ARBA" id="ARBA00022984"/>
    </source>
</evidence>
<keyword evidence="1 10" id="KW-0963">Cytoplasm</keyword>
<dbReference type="GO" id="GO:0008766">
    <property type="term" value="F:UDP-N-acetylmuramoylalanyl-D-glutamyl-2,6-diaminopimelate-D-alanyl-D-alanine ligase activity"/>
    <property type="evidence" value="ECO:0007669"/>
    <property type="project" value="RHEA"/>
</dbReference>
<dbReference type="GO" id="GO:0009252">
    <property type="term" value="P:peptidoglycan biosynthetic process"/>
    <property type="evidence" value="ECO:0007669"/>
    <property type="project" value="UniProtKB-UniRule"/>
</dbReference>
<dbReference type="InterPro" id="IPR051046">
    <property type="entry name" value="MurCDEF_CellWall_CoF430Synth"/>
</dbReference>